<name>A0A0F9GVB4_9ZZZZ</name>
<organism evidence="1">
    <name type="scientific">marine sediment metagenome</name>
    <dbReference type="NCBI Taxonomy" id="412755"/>
    <lineage>
        <taxon>unclassified sequences</taxon>
        <taxon>metagenomes</taxon>
        <taxon>ecological metagenomes</taxon>
    </lineage>
</organism>
<gene>
    <name evidence="1" type="ORF">LCGC14_1781340</name>
</gene>
<dbReference type="EMBL" id="LAZR01016851">
    <property type="protein sequence ID" value="KKM02745.1"/>
    <property type="molecule type" value="Genomic_DNA"/>
</dbReference>
<feature type="non-terminal residue" evidence="1">
    <location>
        <position position="1"/>
    </location>
</feature>
<sequence>ELMVCGLSHIDRRKVVSRLAAMVAACGLAVDEPIGSGRGILHGPTQPRSV</sequence>
<proteinExistence type="predicted"/>
<comment type="caution">
    <text evidence="1">The sequence shown here is derived from an EMBL/GenBank/DDBJ whole genome shotgun (WGS) entry which is preliminary data.</text>
</comment>
<protein>
    <submittedName>
        <fullName evidence="1">Uncharacterized protein</fullName>
    </submittedName>
</protein>
<reference evidence="1" key="1">
    <citation type="journal article" date="2015" name="Nature">
        <title>Complex archaea that bridge the gap between prokaryotes and eukaryotes.</title>
        <authorList>
            <person name="Spang A."/>
            <person name="Saw J.H."/>
            <person name="Jorgensen S.L."/>
            <person name="Zaremba-Niedzwiedzka K."/>
            <person name="Martijn J."/>
            <person name="Lind A.E."/>
            <person name="van Eijk R."/>
            <person name="Schleper C."/>
            <person name="Guy L."/>
            <person name="Ettema T.J."/>
        </authorList>
    </citation>
    <scope>NUCLEOTIDE SEQUENCE</scope>
</reference>
<accession>A0A0F9GVB4</accession>
<dbReference type="AlphaFoldDB" id="A0A0F9GVB4"/>
<evidence type="ECO:0000313" key="1">
    <source>
        <dbReference type="EMBL" id="KKM02745.1"/>
    </source>
</evidence>